<gene>
    <name evidence="2" type="ORF">HAX54_011262</name>
</gene>
<comment type="caution">
    <text evidence="2">The sequence shown here is derived from an EMBL/GenBank/DDBJ whole genome shotgun (WGS) entry which is preliminary data.</text>
</comment>
<keyword evidence="3" id="KW-1185">Reference proteome</keyword>
<feature type="region of interest" description="Disordered" evidence="1">
    <location>
        <begin position="67"/>
        <end position="169"/>
    </location>
</feature>
<feature type="compositionally biased region" description="Basic and acidic residues" evidence="1">
    <location>
        <begin position="109"/>
        <end position="121"/>
    </location>
</feature>
<accession>A0ABS8THL3</accession>
<organism evidence="2 3">
    <name type="scientific">Datura stramonium</name>
    <name type="common">Jimsonweed</name>
    <name type="synonym">Common thornapple</name>
    <dbReference type="NCBI Taxonomy" id="4076"/>
    <lineage>
        <taxon>Eukaryota</taxon>
        <taxon>Viridiplantae</taxon>
        <taxon>Streptophyta</taxon>
        <taxon>Embryophyta</taxon>
        <taxon>Tracheophyta</taxon>
        <taxon>Spermatophyta</taxon>
        <taxon>Magnoliopsida</taxon>
        <taxon>eudicotyledons</taxon>
        <taxon>Gunneridae</taxon>
        <taxon>Pentapetalae</taxon>
        <taxon>asterids</taxon>
        <taxon>lamiids</taxon>
        <taxon>Solanales</taxon>
        <taxon>Solanaceae</taxon>
        <taxon>Solanoideae</taxon>
        <taxon>Datureae</taxon>
        <taxon>Datura</taxon>
    </lineage>
</organism>
<dbReference type="EMBL" id="JACEIK010001639">
    <property type="protein sequence ID" value="MCD7470999.1"/>
    <property type="molecule type" value="Genomic_DNA"/>
</dbReference>
<reference evidence="2 3" key="1">
    <citation type="journal article" date="2021" name="BMC Genomics">
        <title>Datura genome reveals duplications of psychoactive alkaloid biosynthetic genes and high mutation rate following tissue culture.</title>
        <authorList>
            <person name="Rajewski A."/>
            <person name="Carter-House D."/>
            <person name="Stajich J."/>
            <person name="Litt A."/>
        </authorList>
    </citation>
    <scope>NUCLEOTIDE SEQUENCE [LARGE SCALE GENOMIC DNA]</scope>
    <source>
        <strain evidence="2">AR-01</strain>
    </source>
</reference>
<evidence type="ECO:0000313" key="3">
    <source>
        <dbReference type="Proteomes" id="UP000823775"/>
    </source>
</evidence>
<proteinExistence type="predicted"/>
<feature type="compositionally biased region" description="Polar residues" evidence="1">
    <location>
        <begin position="122"/>
        <end position="134"/>
    </location>
</feature>
<sequence length="221" mass="24344">MNAAADVGCETSSGTKELVDKDDNDVIHKQRSKTSIVALGSSLTLEDHPSDMSLSASDTIHMKKKAKNLLNRKGTQSLAIQKNRGHENDVTQKQRSKTFKVALGSSLTLEDHPSDEKHEADLQSNDVSSIPSTKNAKRTSSIKKEPGVSSSKRSKRNPQKSDIGSMYAKQGDENSIWNSLAQRINGNCEALAEAEEVTDRRVRNLCKKKKRQKGRLVTCQL</sequence>
<evidence type="ECO:0000256" key="1">
    <source>
        <dbReference type="SAM" id="MobiDB-lite"/>
    </source>
</evidence>
<evidence type="ECO:0000313" key="2">
    <source>
        <dbReference type="EMBL" id="MCD7470999.1"/>
    </source>
</evidence>
<protein>
    <submittedName>
        <fullName evidence="2">Uncharacterized protein</fullName>
    </submittedName>
</protein>
<name>A0ABS8THL3_DATST</name>
<dbReference type="Proteomes" id="UP000823775">
    <property type="component" value="Unassembled WGS sequence"/>
</dbReference>